<evidence type="ECO:0000313" key="10">
    <source>
        <dbReference type="Proteomes" id="UP001348149"/>
    </source>
</evidence>
<evidence type="ECO:0000256" key="5">
    <source>
        <dbReference type="ARBA" id="ARBA00022729"/>
    </source>
</evidence>
<proteinExistence type="inferred from homology"/>
<gene>
    <name evidence="9" type="ORF">VK792_06675</name>
</gene>
<evidence type="ECO:0000256" key="7">
    <source>
        <dbReference type="ARBA" id="ARBA00023237"/>
    </source>
</evidence>
<keyword evidence="10" id="KW-1185">Reference proteome</keyword>
<evidence type="ECO:0000313" key="9">
    <source>
        <dbReference type="EMBL" id="MEC3860963.1"/>
    </source>
</evidence>
<feature type="chain" id="PRO_5045097531" evidence="8">
    <location>
        <begin position="21"/>
        <end position="386"/>
    </location>
</feature>
<dbReference type="PANTHER" id="PTHR35093:SF8">
    <property type="entry name" value="OUTER MEMBRANE PROTEIN NMB0088-RELATED"/>
    <property type="match status" value="1"/>
</dbReference>
<keyword evidence="3" id="KW-1134">Transmembrane beta strand</keyword>
<keyword evidence="4" id="KW-0812">Transmembrane</keyword>
<sequence length="386" mass="40137">MKRILFGASALAMCAGLAQAGGIERTTQSALVLYEKGNHAELSFGSVTPSVSGTSRAVPPVLPAVGIGNVADDYTLPSAAIKLDMGEKMAFALIFDKPWGADVAYDPTNPMLGGTMATASTSAITALLKYQVNPSFSVFGGFRHQKAEGDITLTGAAYGAVSGYKVTLDQASATGYVVGAAYEKPEIALRVALTYNSAIEHSMATTESGPLVDPDGAGPIPALPLLNGTSTTKVKTPESWNLEFQSGVAANTLVFGSIRRVKHSQFRVDPTNFVTVTGGGLIDLDDTTTYKLGVGRRFNEKFSGLVSVSYEAAGNDLVSPLAPTNGNTTLTIGGAYSINENVTLSGGVSYAWLGDAKPETGTPDVARADFTDNHALGVGMKIAFKF</sequence>
<dbReference type="PANTHER" id="PTHR35093">
    <property type="entry name" value="OUTER MEMBRANE PROTEIN NMB0088-RELATED"/>
    <property type="match status" value="1"/>
</dbReference>
<evidence type="ECO:0000256" key="3">
    <source>
        <dbReference type="ARBA" id="ARBA00022452"/>
    </source>
</evidence>
<comment type="similarity">
    <text evidence="2">Belongs to the OmpP1/FadL family.</text>
</comment>
<feature type="signal peptide" evidence="8">
    <location>
        <begin position="1"/>
        <end position="20"/>
    </location>
</feature>
<dbReference type="Pfam" id="PF03349">
    <property type="entry name" value="Toluene_X"/>
    <property type="match status" value="1"/>
</dbReference>
<dbReference type="Proteomes" id="UP001348149">
    <property type="component" value="Unassembled WGS sequence"/>
</dbReference>
<dbReference type="SUPFAM" id="SSF56935">
    <property type="entry name" value="Porins"/>
    <property type="match status" value="1"/>
</dbReference>
<accession>A0ABU6HHN0</accession>
<evidence type="ECO:0000256" key="1">
    <source>
        <dbReference type="ARBA" id="ARBA00004571"/>
    </source>
</evidence>
<keyword evidence="5 8" id="KW-0732">Signal</keyword>
<comment type="subcellular location">
    <subcellularLocation>
        <location evidence="1">Cell outer membrane</location>
        <topology evidence="1">Multi-pass membrane protein</topology>
    </subcellularLocation>
</comment>
<evidence type="ECO:0000256" key="8">
    <source>
        <dbReference type="SAM" id="SignalP"/>
    </source>
</evidence>
<evidence type="ECO:0000256" key="4">
    <source>
        <dbReference type="ARBA" id="ARBA00022692"/>
    </source>
</evidence>
<evidence type="ECO:0000256" key="2">
    <source>
        <dbReference type="ARBA" id="ARBA00008163"/>
    </source>
</evidence>
<dbReference type="RefSeq" id="WP_326296614.1">
    <property type="nucleotide sequence ID" value="NZ_JAYLLH010000007.1"/>
</dbReference>
<name>A0ABU6HHN0_9RHOB</name>
<dbReference type="Gene3D" id="2.40.160.60">
    <property type="entry name" value="Outer membrane protein transport protein (OMPP1/FadL/TodX)"/>
    <property type="match status" value="1"/>
</dbReference>
<evidence type="ECO:0000256" key="6">
    <source>
        <dbReference type="ARBA" id="ARBA00023136"/>
    </source>
</evidence>
<organism evidence="9 10">
    <name type="scientific">Mesobacterium hydrothermale</name>
    <dbReference type="NCBI Taxonomy" id="3111907"/>
    <lineage>
        <taxon>Bacteria</taxon>
        <taxon>Pseudomonadati</taxon>
        <taxon>Pseudomonadota</taxon>
        <taxon>Alphaproteobacteria</taxon>
        <taxon>Rhodobacterales</taxon>
        <taxon>Roseobacteraceae</taxon>
        <taxon>Mesobacterium</taxon>
    </lineage>
</organism>
<comment type="caution">
    <text evidence="9">The sequence shown here is derived from an EMBL/GenBank/DDBJ whole genome shotgun (WGS) entry which is preliminary data.</text>
</comment>
<protein>
    <submittedName>
        <fullName evidence="9">Outer membrane protein transport protein</fullName>
    </submittedName>
</protein>
<dbReference type="EMBL" id="JAYLLH010000007">
    <property type="protein sequence ID" value="MEC3860963.1"/>
    <property type="molecule type" value="Genomic_DNA"/>
</dbReference>
<keyword evidence="6" id="KW-0472">Membrane</keyword>
<keyword evidence="7" id="KW-0998">Cell outer membrane</keyword>
<dbReference type="InterPro" id="IPR005017">
    <property type="entry name" value="OMPP1/FadL/TodX"/>
</dbReference>
<reference evidence="9 10" key="1">
    <citation type="submission" date="2024-01" db="EMBL/GenBank/DDBJ databases">
        <title>Mesobacterium rodlantinim sp. nov., isolated from shallow sea hydrothermal systems off Kueishantao Island.</title>
        <authorList>
            <person name="Su Z."/>
            <person name="Tang K."/>
        </authorList>
    </citation>
    <scope>NUCLEOTIDE SEQUENCE [LARGE SCALE GENOMIC DNA]</scope>
    <source>
        <strain evidence="9 10">TK19101</strain>
    </source>
</reference>